<evidence type="ECO:0000313" key="1">
    <source>
        <dbReference type="EMBL" id="KKN55144.1"/>
    </source>
</evidence>
<name>A0A0F9RK67_9ZZZZ</name>
<organism evidence="1">
    <name type="scientific">marine sediment metagenome</name>
    <dbReference type="NCBI Taxonomy" id="412755"/>
    <lineage>
        <taxon>unclassified sequences</taxon>
        <taxon>metagenomes</taxon>
        <taxon>ecological metagenomes</taxon>
    </lineage>
</organism>
<sequence>MAFFPETTRRAISRKLRKQGFRIVATQRSKDRRTLTISIESNVSFVRADKILIRKAIKDASSNPERLTIGVGTAKLARTLFRPNRHIMPVKVSVPKGRFVQA</sequence>
<dbReference type="EMBL" id="LAZR01000898">
    <property type="protein sequence ID" value="KKN55144.1"/>
    <property type="molecule type" value="Genomic_DNA"/>
</dbReference>
<accession>A0A0F9RK67</accession>
<dbReference type="AlphaFoldDB" id="A0A0F9RK67"/>
<reference evidence="1" key="1">
    <citation type="journal article" date="2015" name="Nature">
        <title>Complex archaea that bridge the gap between prokaryotes and eukaryotes.</title>
        <authorList>
            <person name="Spang A."/>
            <person name="Saw J.H."/>
            <person name="Jorgensen S.L."/>
            <person name="Zaremba-Niedzwiedzka K."/>
            <person name="Martijn J."/>
            <person name="Lind A.E."/>
            <person name="van Eijk R."/>
            <person name="Schleper C."/>
            <person name="Guy L."/>
            <person name="Ettema T.J."/>
        </authorList>
    </citation>
    <scope>NUCLEOTIDE SEQUENCE</scope>
</reference>
<proteinExistence type="predicted"/>
<protein>
    <submittedName>
        <fullName evidence="1">Uncharacterized protein</fullName>
    </submittedName>
</protein>
<comment type="caution">
    <text evidence="1">The sequence shown here is derived from an EMBL/GenBank/DDBJ whole genome shotgun (WGS) entry which is preliminary data.</text>
</comment>
<gene>
    <name evidence="1" type="ORF">LCGC14_0585160</name>
</gene>